<keyword evidence="6" id="KW-0472">Membrane</keyword>
<feature type="signal peptide" evidence="8">
    <location>
        <begin position="1"/>
        <end position="24"/>
    </location>
</feature>
<dbReference type="GO" id="GO:0015288">
    <property type="term" value="F:porin activity"/>
    <property type="evidence" value="ECO:0007669"/>
    <property type="project" value="TreeGrafter"/>
</dbReference>
<comment type="similarity">
    <text evidence="2">Belongs to the outer membrane factor (OMF) (TC 1.B.17) family.</text>
</comment>
<accession>A0A4Q0XGY1</accession>
<keyword evidence="10" id="KW-1185">Reference proteome</keyword>
<organism evidence="9 10">
    <name type="scientific">Gelidibacter gilvus</name>
    <dbReference type="NCBI Taxonomy" id="59602"/>
    <lineage>
        <taxon>Bacteria</taxon>
        <taxon>Pseudomonadati</taxon>
        <taxon>Bacteroidota</taxon>
        <taxon>Flavobacteriia</taxon>
        <taxon>Flavobacteriales</taxon>
        <taxon>Flavobacteriaceae</taxon>
        <taxon>Gelidibacter</taxon>
    </lineage>
</organism>
<keyword evidence="3" id="KW-0813">Transport</keyword>
<dbReference type="InterPro" id="IPR003423">
    <property type="entry name" value="OMP_efflux"/>
</dbReference>
<dbReference type="OrthoDB" id="9771205at2"/>
<comment type="caution">
    <text evidence="9">The sequence shown here is derived from an EMBL/GenBank/DDBJ whole genome shotgun (WGS) entry which is preliminary data.</text>
</comment>
<keyword evidence="5" id="KW-0812">Transmembrane</keyword>
<dbReference type="PANTHER" id="PTHR30026:SF20">
    <property type="entry name" value="OUTER MEMBRANE PROTEIN TOLC"/>
    <property type="match status" value="1"/>
</dbReference>
<evidence type="ECO:0000256" key="8">
    <source>
        <dbReference type="SAM" id="SignalP"/>
    </source>
</evidence>
<dbReference type="RefSeq" id="WP_129016589.1">
    <property type="nucleotide sequence ID" value="NZ_SDDZ01000003.1"/>
</dbReference>
<comment type="subcellular location">
    <subcellularLocation>
        <location evidence="1">Cell outer membrane</location>
    </subcellularLocation>
</comment>
<dbReference type="GO" id="GO:1990281">
    <property type="term" value="C:efflux pump complex"/>
    <property type="evidence" value="ECO:0007669"/>
    <property type="project" value="TreeGrafter"/>
</dbReference>
<evidence type="ECO:0000256" key="4">
    <source>
        <dbReference type="ARBA" id="ARBA00022452"/>
    </source>
</evidence>
<dbReference type="GO" id="GO:0015562">
    <property type="term" value="F:efflux transmembrane transporter activity"/>
    <property type="evidence" value="ECO:0007669"/>
    <property type="project" value="InterPro"/>
</dbReference>
<gene>
    <name evidence="9" type="ORF">ESZ48_06785</name>
</gene>
<keyword evidence="8" id="KW-0732">Signal</keyword>
<evidence type="ECO:0000256" key="7">
    <source>
        <dbReference type="ARBA" id="ARBA00023237"/>
    </source>
</evidence>
<dbReference type="Gene3D" id="1.20.1600.10">
    <property type="entry name" value="Outer membrane efflux proteins (OEP)"/>
    <property type="match status" value="1"/>
</dbReference>
<evidence type="ECO:0000313" key="10">
    <source>
        <dbReference type="Proteomes" id="UP000289792"/>
    </source>
</evidence>
<keyword evidence="4" id="KW-1134">Transmembrane beta strand</keyword>
<proteinExistence type="inferred from homology"/>
<reference evidence="9 10" key="1">
    <citation type="submission" date="2019-01" db="EMBL/GenBank/DDBJ databases">
        <title>Genome sequence of the Antarctic species Gelidibacter gilvus ACAM 158(T).</title>
        <authorList>
            <person name="Bowman J.P."/>
        </authorList>
    </citation>
    <scope>NUCLEOTIDE SEQUENCE [LARGE SCALE GENOMIC DNA]</scope>
    <source>
        <strain evidence="9 10">IC158</strain>
    </source>
</reference>
<keyword evidence="7" id="KW-0998">Cell outer membrane</keyword>
<dbReference type="EMBL" id="SDDZ01000003">
    <property type="protein sequence ID" value="RXJ50470.1"/>
    <property type="molecule type" value="Genomic_DNA"/>
</dbReference>
<dbReference type="SUPFAM" id="SSF56954">
    <property type="entry name" value="Outer membrane efflux proteins (OEP)"/>
    <property type="match status" value="1"/>
</dbReference>
<evidence type="ECO:0000256" key="6">
    <source>
        <dbReference type="ARBA" id="ARBA00023136"/>
    </source>
</evidence>
<sequence length="439" mass="49287">MEPYKLWPLYLSLCLGILSLNAHSQELLTLEEAVEIALENNYDIRLAKNDLKSDSLGVSPGFAGMLPRVFAQASTNNSTQNISQTRSSGEVIELDNAKNNNLSYGVGLDWTIFDGLGMFARYDQLKELEKLGKAQLQSTILNRVSDVMITYYDLVQHQQQLAALDSTLVISRQRLELADNRFSIGKASKLEVLNAQVDLNTDKTEHIRQSEVYANTKIRLNEIMARDPETDFKVRDEVLIESNLELAQLERLATSQNPELQAQLISKRISELELKQLKGNRYPRISASTGYNFSDSESSLGFTTKNNAQGWNYGFAASIDIFNGSNQNRNEKIAKLQIENSTLAIAQQSQTIKTQLHTAFQTYQTNLSLIDLETSNQEIAKENLDITLAKYKIGTIPTIEFRTAQLNYIRATLRMANAIYQAKLSEITLKQLAGSLSLN</sequence>
<dbReference type="PANTHER" id="PTHR30026">
    <property type="entry name" value="OUTER MEMBRANE PROTEIN TOLC"/>
    <property type="match status" value="1"/>
</dbReference>
<evidence type="ECO:0000256" key="5">
    <source>
        <dbReference type="ARBA" id="ARBA00022692"/>
    </source>
</evidence>
<dbReference type="AlphaFoldDB" id="A0A4Q0XGY1"/>
<dbReference type="Proteomes" id="UP000289792">
    <property type="component" value="Unassembled WGS sequence"/>
</dbReference>
<name>A0A4Q0XGY1_9FLAO</name>
<protein>
    <submittedName>
        <fullName evidence="9">TolC family protein</fullName>
    </submittedName>
</protein>
<evidence type="ECO:0000256" key="3">
    <source>
        <dbReference type="ARBA" id="ARBA00022448"/>
    </source>
</evidence>
<dbReference type="Pfam" id="PF02321">
    <property type="entry name" value="OEP"/>
    <property type="match status" value="2"/>
</dbReference>
<evidence type="ECO:0000313" key="9">
    <source>
        <dbReference type="EMBL" id="RXJ50470.1"/>
    </source>
</evidence>
<evidence type="ECO:0000256" key="1">
    <source>
        <dbReference type="ARBA" id="ARBA00004442"/>
    </source>
</evidence>
<dbReference type="InterPro" id="IPR051906">
    <property type="entry name" value="TolC-like"/>
</dbReference>
<evidence type="ECO:0000256" key="2">
    <source>
        <dbReference type="ARBA" id="ARBA00007613"/>
    </source>
</evidence>
<feature type="chain" id="PRO_5020197381" evidence="8">
    <location>
        <begin position="25"/>
        <end position="439"/>
    </location>
</feature>
<dbReference type="GO" id="GO:0009279">
    <property type="term" value="C:cell outer membrane"/>
    <property type="evidence" value="ECO:0007669"/>
    <property type="project" value="UniProtKB-SubCell"/>
</dbReference>